<proteinExistence type="predicted"/>
<dbReference type="Pfam" id="PF05016">
    <property type="entry name" value="ParE_toxin"/>
    <property type="match status" value="1"/>
</dbReference>
<accession>A0A8J7RQ20</accession>
<dbReference type="NCBIfam" id="TIGR02385">
    <property type="entry name" value="RelE_StbE"/>
    <property type="match status" value="1"/>
</dbReference>
<dbReference type="Proteomes" id="UP000740329">
    <property type="component" value="Unassembled WGS sequence"/>
</dbReference>
<evidence type="ECO:0000256" key="1">
    <source>
        <dbReference type="ARBA" id="ARBA00022649"/>
    </source>
</evidence>
<evidence type="ECO:0000313" key="3">
    <source>
        <dbReference type="Proteomes" id="UP000740329"/>
    </source>
</evidence>
<evidence type="ECO:0000313" key="2">
    <source>
        <dbReference type="EMBL" id="MBP2202174.1"/>
    </source>
</evidence>
<organism evidence="2 3">
    <name type="scientific">Methanococcus voltae</name>
    <dbReference type="NCBI Taxonomy" id="2188"/>
    <lineage>
        <taxon>Archaea</taxon>
        <taxon>Methanobacteriati</taxon>
        <taxon>Methanobacteriota</taxon>
        <taxon>Methanomada group</taxon>
        <taxon>Methanococci</taxon>
        <taxon>Methanococcales</taxon>
        <taxon>Methanococcaceae</taxon>
        <taxon>Methanococcus</taxon>
    </lineage>
</organism>
<dbReference type="InterPro" id="IPR035093">
    <property type="entry name" value="RelE/ParE_toxin_dom_sf"/>
</dbReference>
<dbReference type="RefSeq" id="WP_209591692.1">
    <property type="nucleotide sequence ID" value="NZ_JAGGMV010000008.1"/>
</dbReference>
<protein>
    <submittedName>
        <fullName evidence="2">Addiction module RelE/StbE family toxin</fullName>
    </submittedName>
</protein>
<reference evidence="2" key="1">
    <citation type="submission" date="2021-03" db="EMBL/GenBank/DDBJ databases">
        <title>Genomic Encyclopedia of Type Strains, Phase IV (KMG-V): Genome sequencing to study the core and pangenomes of soil and plant-associated prokaryotes.</title>
        <authorList>
            <person name="Whitman W."/>
        </authorList>
    </citation>
    <scope>NUCLEOTIDE SEQUENCE</scope>
    <source>
        <strain evidence="2">C4</strain>
    </source>
</reference>
<sequence>MNLKIANEKLTNKIKRIAKKDKKHAESLNKAFDRLIENPYCGKPLRHKLKGNYRIHVYSSFVLIYEIKEDVNTIIILEYAHHDDAY</sequence>
<name>A0A8J7RQ20_METVO</name>
<comment type="caution">
    <text evidence="2">The sequence shown here is derived from an EMBL/GenBank/DDBJ whole genome shotgun (WGS) entry which is preliminary data.</text>
</comment>
<dbReference type="InterPro" id="IPR007712">
    <property type="entry name" value="RelE/ParE_toxin"/>
</dbReference>
<gene>
    <name evidence="2" type="ORF">J3E07_001615</name>
</gene>
<dbReference type="SUPFAM" id="SSF143011">
    <property type="entry name" value="RelE-like"/>
    <property type="match status" value="1"/>
</dbReference>
<dbReference type="Gene3D" id="3.30.2310.20">
    <property type="entry name" value="RelE-like"/>
    <property type="match status" value="1"/>
</dbReference>
<keyword evidence="1" id="KW-1277">Toxin-antitoxin system</keyword>
<dbReference type="AlphaFoldDB" id="A0A8J7RQ20"/>
<dbReference type="EMBL" id="JAGGMV010000008">
    <property type="protein sequence ID" value="MBP2202174.1"/>
    <property type="molecule type" value="Genomic_DNA"/>
</dbReference>